<keyword evidence="3" id="KW-1185">Reference proteome</keyword>
<evidence type="ECO:0000259" key="1">
    <source>
        <dbReference type="Pfam" id="PF00535"/>
    </source>
</evidence>
<organism evidence="2 3">
    <name type="scientific">Amycolatopsis suaedae</name>
    <dbReference type="NCBI Taxonomy" id="2510978"/>
    <lineage>
        <taxon>Bacteria</taxon>
        <taxon>Bacillati</taxon>
        <taxon>Actinomycetota</taxon>
        <taxon>Actinomycetes</taxon>
        <taxon>Pseudonocardiales</taxon>
        <taxon>Pseudonocardiaceae</taxon>
        <taxon>Amycolatopsis</taxon>
    </lineage>
</organism>
<name>A0A4Q7JCZ7_9PSEU</name>
<reference evidence="2 3" key="1">
    <citation type="submission" date="2019-02" db="EMBL/GenBank/DDBJ databases">
        <title>Draft genome sequence of Amycolatopsis sp. 8-3EHSu isolated from roots of Suaeda maritima.</title>
        <authorList>
            <person name="Duangmal K."/>
            <person name="Chantavorakit T."/>
        </authorList>
    </citation>
    <scope>NUCLEOTIDE SEQUENCE [LARGE SCALE GENOMIC DNA]</scope>
    <source>
        <strain evidence="2 3">8-3EHSu</strain>
    </source>
</reference>
<evidence type="ECO:0000313" key="2">
    <source>
        <dbReference type="EMBL" id="RZQ65781.1"/>
    </source>
</evidence>
<dbReference type="EMBL" id="SFCC01000001">
    <property type="protein sequence ID" value="RZQ65781.1"/>
    <property type="molecule type" value="Genomic_DNA"/>
</dbReference>
<dbReference type="GO" id="GO:0016740">
    <property type="term" value="F:transferase activity"/>
    <property type="evidence" value="ECO:0007669"/>
    <property type="project" value="UniProtKB-KW"/>
</dbReference>
<keyword evidence="2" id="KW-0808">Transferase</keyword>
<comment type="caution">
    <text evidence="2">The sequence shown here is derived from an EMBL/GenBank/DDBJ whole genome shotgun (WGS) entry which is preliminary data.</text>
</comment>
<protein>
    <submittedName>
        <fullName evidence="2">Glycosyltransferase family 2 protein</fullName>
    </submittedName>
</protein>
<sequence>MRVDVVTAVHADYASFLPDAYRSLRDQTHPDWRWFVQFDGWDDAGVTAALAVTGALSDDRVSFAGNGESAGPAVTRNIALARTGAPYVQNLDADDELEPAALTTLLAALRAAPSAGFAAGHARDLLPGGSLRDHPLPVSPGPLPRGKLAEEWLRDPTRPPPIHPAGVLWHRELVVELGGWTALHGMEDTGLLMAASAVADGVLADAATLRYRKHPRQLSRRRETSKFAGGGAHRTLVRQRVELLSRGPAWNHR</sequence>
<dbReference type="SUPFAM" id="SSF53448">
    <property type="entry name" value="Nucleotide-diphospho-sugar transferases"/>
    <property type="match status" value="1"/>
</dbReference>
<accession>A0A4Q7JCZ7</accession>
<dbReference type="CDD" id="cd00761">
    <property type="entry name" value="Glyco_tranf_GTA_type"/>
    <property type="match status" value="1"/>
</dbReference>
<dbReference type="InterPro" id="IPR001173">
    <property type="entry name" value="Glyco_trans_2-like"/>
</dbReference>
<dbReference type="Pfam" id="PF00535">
    <property type="entry name" value="Glycos_transf_2"/>
    <property type="match status" value="1"/>
</dbReference>
<dbReference type="InterPro" id="IPR029044">
    <property type="entry name" value="Nucleotide-diphossugar_trans"/>
</dbReference>
<dbReference type="AlphaFoldDB" id="A0A4Q7JCZ7"/>
<proteinExistence type="predicted"/>
<dbReference type="Proteomes" id="UP000292003">
    <property type="component" value="Unassembled WGS sequence"/>
</dbReference>
<gene>
    <name evidence="2" type="ORF">EWH70_01470</name>
</gene>
<dbReference type="OrthoDB" id="4529776at2"/>
<evidence type="ECO:0000313" key="3">
    <source>
        <dbReference type="Proteomes" id="UP000292003"/>
    </source>
</evidence>
<dbReference type="Gene3D" id="3.90.550.10">
    <property type="entry name" value="Spore Coat Polysaccharide Biosynthesis Protein SpsA, Chain A"/>
    <property type="match status" value="1"/>
</dbReference>
<dbReference type="RefSeq" id="WP_130473349.1">
    <property type="nucleotide sequence ID" value="NZ_SFCC01000001.1"/>
</dbReference>
<feature type="domain" description="Glycosyltransferase 2-like" evidence="1">
    <location>
        <begin position="5"/>
        <end position="120"/>
    </location>
</feature>